<evidence type="ECO:0000313" key="3">
    <source>
        <dbReference type="Proteomes" id="UP000181873"/>
    </source>
</evidence>
<keyword evidence="1" id="KW-1133">Transmembrane helix</keyword>
<organism evidence="2 3">
    <name type="scientific">Bacillus albus</name>
    <dbReference type="NCBI Taxonomy" id="2026189"/>
    <lineage>
        <taxon>Bacteria</taxon>
        <taxon>Bacillati</taxon>
        <taxon>Bacillota</taxon>
        <taxon>Bacilli</taxon>
        <taxon>Bacillales</taxon>
        <taxon>Bacillaceae</taxon>
        <taxon>Bacillus</taxon>
        <taxon>Bacillus cereus group</taxon>
    </lineage>
</organism>
<keyword evidence="1" id="KW-0472">Membrane</keyword>
<sequence>MNLVIWYIRRKLYIRHFVCFQAMGSIFPIACFFVLLPFVPFEIFCHIAIIEIEIYGKGTKTQYVYELVMIKN</sequence>
<reference evidence="2 3" key="1">
    <citation type="submission" date="2016-06" db="EMBL/GenBank/DDBJ databases">
        <title>First insights into the genetic diversity and population structure of in the Bacillus cereus group bacteria from diverse marine environments.</title>
        <authorList>
            <person name="Liu Y."/>
            <person name="Lai Q."/>
            <person name="Shao Z."/>
        </authorList>
    </citation>
    <scope>NUCLEOTIDE SEQUENCE [LARGE SCALE GENOMIC DNA]</scope>
    <source>
        <strain evidence="2 3">N35-10-2</strain>
    </source>
</reference>
<name>A0A1J9V0Z2_9BACI</name>
<dbReference type="Proteomes" id="UP000181873">
    <property type="component" value="Unassembled WGS sequence"/>
</dbReference>
<evidence type="ECO:0000313" key="2">
    <source>
        <dbReference type="EMBL" id="OJD69869.1"/>
    </source>
</evidence>
<proteinExistence type="predicted"/>
<evidence type="ECO:0000256" key="1">
    <source>
        <dbReference type="SAM" id="Phobius"/>
    </source>
</evidence>
<dbReference type="EMBL" id="MAOE01000029">
    <property type="protein sequence ID" value="OJD69869.1"/>
    <property type="molecule type" value="Genomic_DNA"/>
</dbReference>
<feature type="transmembrane region" description="Helical" evidence="1">
    <location>
        <begin position="12"/>
        <end position="39"/>
    </location>
</feature>
<accession>A0A1J9V0Z2</accession>
<dbReference type="AlphaFoldDB" id="A0A1J9V0Z2"/>
<keyword evidence="1" id="KW-0812">Transmembrane</keyword>
<gene>
    <name evidence="2" type="ORF">BAU25_24040</name>
</gene>
<protein>
    <submittedName>
        <fullName evidence="2">Uncharacterized protein</fullName>
    </submittedName>
</protein>
<comment type="caution">
    <text evidence="2">The sequence shown here is derived from an EMBL/GenBank/DDBJ whole genome shotgun (WGS) entry which is preliminary data.</text>
</comment>